<dbReference type="PANTHER" id="PTHR43124:SF10">
    <property type="entry name" value="PURINE EFFLUX PUMP PBUE"/>
    <property type="match status" value="1"/>
</dbReference>
<dbReference type="SUPFAM" id="SSF103473">
    <property type="entry name" value="MFS general substrate transporter"/>
    <property type="match status" value="1"/>
</dbReference>
<dbReference type="InterPro" id="IPR020846">
    <property type="entry name" value="MFS_dom"/>
</dbReference>
<evidence type="ECO:0000256" key="3">
    <source>
        <dbReference type="ARBA" id="ARBA00022692"/>
    </source>
</evidence>
<dbReference type="STRING" id="398580.Dshi_2354"/>
<feature type="transmembrane region" description="Helical" evidence="6">
    <location>
        <begin position="321"/>
        <end position="340"/>
    </location>
</feature>
<evidence type="ECO:0000256" key="5">
    <source>
        <dbReference type="ARBA" id="ARBA00023136"/>
    </source>
</evidence>
<dbReference type="EMBL" id="CP000830">
    <property type="protein sequence ID" value="ABV94090.1"/>
    <property type="molecule type" value="Genomic_DNA"/>
</dbReference>
<feature type="transmembrane region" description="Helical" evidence="6">
    <location>
        <begin position="70"/>
        <end position="88"/>
    </location>
</feature>
<feature type="transmembrane region" description="Helical" evidence="6">
    <location>
        <begin position="100"/>
        <end position="121"/>
    </location>
</feature>
<dbReference type="GO" id="GO:0022857">
    <property type="term" value="F:transmembrane transporter activity"/>
    <property type="evidence" value="ECO:0007669"/>
    <property type="project" value="InterPro"/>
</dbReference>
<accession>A8LRQ9</accession>
<dbReference type="PANTHER" id="PTHR43124">
    <property type="entry name" value="PURINE EFFLUX PUMP PBUE"/>
    <property type="match status" value="1"/>
</dbReference>
<feature type="transmembrane region" description="Helical" evidence="6">
    <location>
        <begin position="199"/>
        <end position="225"/>
    </location>
</feature>
<gene>
    <name evidence="8" type="ordered locus">Dshi_2354</name>
</gene>
<evidence type="ECO:0000256" key="4">
    <source>
        <dbReference type="ARBA" id="ARBA00022989"/>
    </source>
</evidence>
<proteinExistence type="predicted"/>
<feature type="transmembrane region" description="Helical" evidence="6">
    <location>
        <begin position="5"/>
        <end position="26"/>
    </location>
</feature>
<organism evidence="8 9">
    <name type="scientific">Dinoroseobacter shibae (strain DSM 16493 / NCIMB 14021 / DFL 12)</name>
    <dbReference type="NCBI Taxonomy" id="398580"/>
    <lineage>
        <taxon>Bacteria</taxon>
        <taxon>Pseudomonadati</taxon>
        <taxon>Pseudomonadota</taxon>
        <taxon>Alphaproteobacteria</taxon>
        <taxon>Rhodobacterales</taxon>
        <taxon>Roseobacteraceae</taxon>
        <taxon>Dinoroseobacter</taxon>
    </lineage>
</organism>
<evidence type="ECO:0000313" key="8">
    <source>
        <dbReference type="EMBL" id="ABV94090.1"/>
    </source>
</evidence>
<keyword evidence="5 6" id="KW-0472">Membrane</keyword>
<evidence type="ECO:0000259" key="7">
    <source>
        <dbReference type="PROSITE" id="PS50850"/>
    </source>
</evidence>
<reference evidence="9" key="1">
    <citation type="journal article" date="2010" name="ISME J.">
        <title>The complete genome sequence of the algal symbiont Dinoroseobacter shibae: a hitchhiker's guide to life in the sea.</title>
        <authorList>
            <person name="Wagner-Dobler I."/>
            <person name="Ballhausen B."/>
            <person name="Berger M."/>
            <person name="Brinkhoff T."/>
            <person name="Buchholz I."/>
            <person name="Bunk B."/>
            <person name="Cypionka H."/>
            <person name="Daniel R."/>
            <person name="Drepper T."/>
            <person name="Gerdts G."/>
            <person name="Hahnke S."/>
            <person name="Han C."/>
            <person name="Jahn D."/>
            <person name="Kalhoefer D."/>
            <person name="Kiss H."/>
            <person name="Klenk H.P."/>
            <person name="Kyrpides N."/>
            <person name="Liebl W."/>
            <person name="Liesegang H."/>
            <person name="Meincke L."/>
            <person name="Pati A."/>
            <person name="Petersen J."/>
            <person name="Piekarski T."/>
            <person name="Pommerenke C."/>
            <person name="Pradella S."/>
            <person name="Pukall R."/>
            <person name="Rabus R."/>
            <person name="Stackebrandt E."/>
            <person name="Thole S."/>
            <person name="Thompson L."/>
            <person name="Tielen P."/>
            <person name="Tomasch J."/>
            <person name="von Jan M."/>
            <person name="Wanphrut N."/>
            <person name="Wichels A."/>
            <person name="Zech H."/>
            <person name="Simon M."/>
        </authorList>
    </citation>
    <scope>NUCLEOTIDE SEQUENCE [LARGE SCALE GENOMIC DNA]</scope>
    <source>
        <strain evidence="9">DSM 16493 / NCIMB 14021 / DFL 12</strain>
    </source>
</reference>
<name>A8LRQ9_DINSH</name>
<evidence type="ECO:0000313" key="9">
    <source>
        <dbReference type="Proteomes" id="UP000006833"/>
    </source>
</evidence>
<keyword evidence="2" id="KW-1003">Cell membrane</keyword>
<dbReference type="eggNOG" id="COG2814">
    <property type="taxonomic scope" value="Bacteria"/>
</dbReference>
<dbReference type="HOGENOM" id="CLU_001265_61_2_5"/>
<dbReference type="InterPro" id="IPR036259">
    <property type="entry name" value="MFS_trans_sf"/>
</dbReference>
<dbReference type="OrthoDB" id="9788453at2"/>
<feature type="domain" description="Major facilitator superfamily (MFS) profile" evidence="7">
    <location>
        <begin position="4"/>
        <end position="379"/>
    </location>
</feature>
<feature type="transmembrane region" description="Helical" evidence="6">
    <location>
        <begin position="128"/>
        <end position="152"/>
    </location>
</feature>
<dbReference type="InterPro" id="IPR011701">
    <property type="entry name" value="MFS"/>
</dbReference>
<dbReference type="AlphaFoldDB" id="A8LRQ9"/>
<comment type="subcellular location">
    <subcellularLocation>
        <location evidence="1">Cell membrane</location>
        <topology evidence="1">Multi-pass membrane protein</topology>
    </subcellularLocation>
</comment>
<feature type="transmembrane region" description="Helical" evidence="6">
    <location>
        <begin position="46"/>
        <end position="63"/>
    </location>
</feature>
<sequence length="383" mass="38085">MDARLYYLTLGNVMIGTGTMVVSGILDPIAADLAISVSAAGQVTTVYALAFALGAPVAAAFTGRFDRSRVLALSLLVFAAASLLSAVAPNYTTLLIARGLGGLAAATFSPTAVAVAASLVPPAERGRAIALVFGGMTIASVLGVPLGTWIGLNFGWRILLAGLGVLSLGAVIALWRGVPGGLFLPAATLARWDEALRLPIIRALLGVTLFQIGGSFVLFAFFGPYLGTVTGVGTDGIASLLFLFGLASLIGNFAAGWAVDRVGAGPVAHGAIALTALSMVALLGTAGAPVLAGLAIILWGSAVFGINTAQQARLVDAAPGLATVVLPANSSILFAGQALGAALGGAVLAMGGLAALPLVGALVVGIALVLSLRAMRQTGRAPV</sequence>
<dbReference type="Gene3D" id="1.20.1250.20">
    <property type="entry name" value="MFS general substrate transporter like domains"/>
    <property type="match status" value="1"/>
</dbReference>
<evidence type="ECO:0000256" key="6">
    <source>
        <dbReference type="SAM" id="Phobius"/>
    </source>
</evidence>
<feature type="transmembrane region" description="Helical" evidence="6">
    <location>
        <begin position="237"/>
        <end position="259"/>
    </location>
</feature>
<feature type="transmembrane region" description="Helical" evidence="6">
    <location>
        <begin position="290"/>
        <end position="309"/>
    </location>
</feature>
<dbReference type="CDD" id="cd17324">
    <property type="entry name" value="MFS_NepI_like"/>
    <property type="match status" value="1"/>
</dbReference>
<protein>
    <submittedName>
        <fullName evidence="8">MFS transporter</fullName>
    </submittedName>
</protein>
<dbReference type="RefSeq" id="WP_012179021.1">
    <property type="nucleotide sequence ID" value="NC_009952.1"/>
</dbReference>
<dbReference type="Pfam" id="PF07690">
    <property type="entry name" value="MFS_1"/>
    <property type="match status" value="1"/>
</dbReference>
<evidence type="ECO:0000256" key="2">
    <source>
        <dbReference type="ARBA" id="ARBA00022475"/>
    </source>
</evidence>
<evidence type="ECO:0000256" key="1">
    <source>
        <dbReference type="ARBA" id="ARBA00004651"/>
    </source>
</evidence>
<keyword evidence="3 6" id="KW-0812">Transmembrane</keyword>
<feature type="transmembrane region" description="Helical" evidence="6">
    <location>
        <begin position="158"/>
        <end position="178"/>
    </location>
</feature>
<keyword evidence="9" id="KW-1185">Reference proteome</keyword>
<dbReference type="GO" id="GO:0005886">
    <property type="term" value="C:plasma membrane"/>
    <property type="evidence" value="ECO:0007669"/>
    <property type="project" value="UniProtKB-SubCell"/>
</dbReference>
<dbReference type="Proteomes" id="UP000006833">
    <property type="component" value="Chromosome"/>
</dbReference>
<dbReference type="InterPro" id="IPR050189">
    <property type="entry name" value="MFS_Efflux_Transporters"/>
</dbReference>
<keyword evidence="4 6" id="KW-1133">Transmembrane helix</keyword>
<feature type="transmembrane region" description="Helical" evidence="6">
    <location>
        <begin position="266"/>
        <end position="284"/>
    </location>
</feature>
<dbReference type="PROSITE" id="PS50850">
    <property type="entry name" value="MFS"/>
    <property type="match status" value="1"/>
</dbReference>
<dbReference type="KEGG" id="dsh:Dshi_2354"/>
<feature type="transmembrane region" description="Helical" evidence="6">
    <location>
        <begin position="346"/>
        <end position="370"/>
    </location>
</feature>